<dbReference type="Gene3D" id="1.10.10.10">
    <property type="entry name" value="Winged helix-like DNA-binding domain superfamily/Winged helix DNA-binding domain"/>
    <property type="match status" value="1"/>
</dbReference>
<dbReference type="Pfam" id="PF07729">
    <property type="entry name" value="FCD"/>
    <property type="match status" value="1"/>
</dbReference>
<keyword evidence="3" id="KW-0804">Transcription</keyword>
<dbReference type="InterPro" id="IPR036388">
    <property type="entry name" value="WH-like_DNA-bd_sf"/>
</dbReference>
<dbReference type="SMART" id="SM00345">
    <property type="entry name" value="HTH_GNTR"/>
    <property type="match status" value="1"/>
</dbReference>
<evidence type="ECO:0000256" key="1">
    <source>
        <dbReference type="ARBA" id="ARBA00023015"/>
    </source>
</evidence>
<reference evidence="5 6" key="1">
    <citation type="submission" date="2016-12" db="EMBL/GenBank/DDBJ databases">
        <authorList>
            <person name="Song W.-J."/>
            <person name="Kurnit D.M."/>
        </authorList>
    </citation>
    <scope>NUCLEOTIDE SEQUENCE [LARGE SCALE GENOMIC DNA]</scope>
    <source>
        <strain evidence="5 6">IMCC3135</strain>
    </source>
</reference>
<dbReference type="SMART" id="SM00895">
    <property type="entry name" value="FCD"/>
    <property type="match status" value="1"/>
</dbReference>
<dbReference type="SUPFAM" id="SSF46785">
    <property type="entry name" value="Winged helix' DNA-binding domain"/>
    <property type="match status" value="1"/>
</dbReference>
<dbReference type="OrthoDB" id="9028214at2"/>
<evidence type="ECO:0000313" key="6">
    <source>
        <dbReference type="Proteomes" id="UP000250079"/>
    </source>
</evidence>
<evidence type="ECO:0000256" key="2">
    <source>
        <dbReference type="ARBA" id="ARBA00023125"/>
    </source>
</evidence>
<dbReference type="GO" id="GO:0003677">
    <property type="term" value="F:DNA binding"/>
    <property type="evidence" value="ECO:0007669"/>
    <property type="project" value="UniProtKB-KW"/>
</dbReference>
<organism evidence="5 6">
    <name type="scientific">Granulosicoccus antarcticus IMCC3135</name>
    <dbReference type="NCBI Taxonomy" id="1192854"/>
    <lineage>
        <taxon>Bacteria</taxon>
        <taxon>Pseudomonadati</taxon>
        <taxon>Pseudomonadota</taxon>
        <taxon>Gammaproteobacteria</taxon>
        <taxon>Chromatiales</taxon>
        <taxon>Granulosicoccaceae</taxon>
        <taxon>Granulosicoccus</taxon>
    </lineage>
</organism>
<dbReference type="Pfam" id="PF00392">
    <property type="entry name" value="GntR"/>
    <property type="match status" value="1"/>
</dbReference>
<accession>A0A2Z2P1R5</accession>
<keyword evidence="2" id="KW-0238">DNA-binding</keyword>
<keyword evidence="6" id="KW-1185">Reference proteome</keyword>
<dbReference type="Proteomes" id="UP000250079">
    <property type="component" value="Chromosome"/>
</dbReference>
<dbReference type="GO" id="GO:0003700">
    <property type="term" value="F:DNA-binding transcription factor activity"/>
    <property type="evidence" value="ECO:0007669"/>
    <property type="project" value="InterPro"/>
</dbReference>
<sequence length="246" mass="26886">MDEMSFKDLTAVSVLARSMGSELAHQIGRCIATGHYAPGSLIEDESALVSRYGVSRTVVRDAVKVLVGKGLLEVRRGIGTRVKPREQWALFDLDVLAWQLSAQADPTMLLQLMEIRQLFEPQAAAWAAKRATASDIAEILSALEAMSADVANMELFLKADARFHRAVLRAAHNEYLFALSGIIYSSLLSIIRLHNPDVGNNRRIVSFHRDVHDAIAAGNEVDASLKMAFLIEDASSRIKASTALAS</sequence>
<dbReference type="SUPFAM" id="SSF48008">
    <property type="entry name" value="GntR ligand-binding domain-like"/>
    <property type="match status" value="1"/>
</dbReference>
<protein>
    <submittedName>
        <fullName evidence="5">HTH-type transcriptional regulator LutR</fullName>
    </submittedName>
</protein>
<dbReference type="InterPro" id="IPR036390">
    <property type="entry name" value="WH_DNA-bd_sf"/>
</dbReference>
<evidence type="ECO:0000259" key="4">
    <source>
        <dbReference type="PROSITE" id="PS50949"/>
    </source>
</evidence>
<name>A0A2Z2P1R5_9GAMM</name>
<dbReference type="PRINTS" id="PR00035">
    <property type="entry name" value="HTHGNTR"/>
</dbReference>
<dbReference type="InterPro" id="IPR000524">
    <property type="entry name" value="Tscrpt_reg_HTH_GntR"/>
</dbReference>
<dbReference type="PANTHER" id="PTHR43537:SF44">
    <property type="entry name" value="GNTR FAMILY REGULATORY PROTEIN"/>
    <property type="match status" value="1"/>
</dbReference>
<dbReference type="KEGG" id="gai:IMCC3135_25825"/>
<dbReference type="Gene3D" id="1.20.120.530">
    <property type="entry name" value="GntR ligand-binding domain-like"/>
    <property type="match status" value="1"/>
</dbReference>
<evidence type="ECO:0000313" key="5">
    <source>
        <dbReference type="EMBL" id="ASJ75220.1"/>
    </source>
</evidence>
<dbReference type="CDD" id="cd07377">
    <property type="entry name" value="WHTH_GntR"/>
    <property type="match status" value="1"/>
</dbReference>
<dbReference type="EMBL" id="CP018632">
    <property type="protein sequence ID" value="ASJ75220.1"/>
    <property type="molecule type" value="Genomic_DNA"/>
</dbReference>
<gene>
    <name evidence="5" type="primary">lutR_6</name>
    <name evidence="5" type="ORF">IMCC3135_25825</name>
</gene>
<dbReference type="AlphaFoldDB" id="A0A2Z2P1R5"/>
<dbReference type="PROSITE" id="PS50949">
    <property type="entry name" value="HTH_GNTR"/>
    <property type="match status" value="1"/>
</dbReference>
<dbReference type="PANTHER" id="PTHR43537">
    <property type="entry name" value="TRANSCRIPTIONAL REGULATOR, GNTR FAMILY"/>
    <property type="match status" value="1"/>
</dbReference>
<evidence type="ECO:0000256" key="3">
    <source>
        <dbReference type="ARBA" id="ARBA00023163"/>
    </source>
</evidence>
<proteinExistence type="predicted"/>
<keyword evidence="1" id="KW-0805">Transcription regulation</keyword>
<feature type="domain" description="HTH gntR-type" evidence="4">
    <location>
        <begin position="17"/>
        <end position="85"/>
    </location>
</feature>
<dbReference type="InterPro" id="IPR008920">
    <property type="entry name" value="TF_FadR/GntR_C"/>
</dbReference>
<dbReference type="InterPro" id="IPR011711">
    <property type="entry name" value="GntR_C"/>
</dbReference>